<gene>
    <name evidence="3" type="ORF">METZ01_LOCUS398597</name>
</gene>
<feature type="transmembrane region" description="Helical" evidence="1">
    <location>
        <begin position="116"/>
        <end position="141"/>
    </location>
</feature>
<keyword evidence="1" id="KW-0472">Membrane</keyword>
<feature type="transmembrane region" description="Helical" evidence="1">
    <location>
        <begin position="255"/>
        <end position="276"/>
    </location>
</feature>
<feature type="transmembrane region" description="Helical" evidence="1">
    <location>
        <begin position="86"/>
        <end position="104"/>
    </location>
</feature>
<feature type="transmembrane region" description="Helical" evidence="1">
    <location>
        <begin position="147"/>
        <end position="170"/>
    </location>
</feature>
<keyword evidence="1" id="KW-0812">Transmembrane</keyword>
<organism evidence="3">
    <name type="scientific">marine metagenome</name>
    <dbReference type="NCBI Taxonomy" id="408172"/>
    <lineage>
        <taxon>unclassified sequences</taxon>
        <taxon>metagenomes</taxon>
        <taxon>ecological metagenomes</taxon>
    </lineage>
</organism>
<evidence type="ECO:0000313" key="3">
    <source>
        <dbReference type="EMBL" id="SVD45743.1"/>
    </source>
</evidence>
<keyword evidence="1" id="KW-1133">Transmembrane helix</keyword>
<dbReference type="Gene3D" id="1.20.1250.20">
    <property type="entry name" value="MFS general substrate transporter like domains"/>
    <property type="match status" value="2"/>
</dbReference>
<dbReference type="InterPro" id="IPR036259">
    <property type="entry name" value="MFS_trans_sf"/>
</dbReference>
<dbReference type="PANTHER" id="PTHR11360:SF284">
    <property type="entry name" value="EG:103B4.3 PROTEIN-RELATED"/>
    <property type="match status" value="1"/>
</dbReference>
<name>A0A382VGW6_9ZZZZ</name>
<feature type="transmembrane region" description="Helical" evidence="1">
    <location>
        <begin position="32"/>
        <end position="54"/>
    </location>
</feature>
<reference evidence="3" key="1">
    <citation type="submission" date="2018-05" db="EMBL/GenBank/DDBJ databases">
        <authorList>
            <person name="Lanie J.A."/>
            <person name="Ng W.-L."/>
            <person name="Kazmierczak K.M."/>
            <person name="Andrzejewski T.M."/>
            <person name="Davidsen T.M."/>
            <person name="Wayne K.J."/>
            <person name="Tettelin H."/>
            <person name="Glass J.I."/>
            <person name="Rusch D."/>
            <person name="Podicherti R."/>
            <person name="Tsui H.-C.T."/>
            <person name="Winkler M.E."/>
        </authorList>
    </citation>
    <scope>NUCLEOTIDE SEQUENCE</scope>
</reference>
<dbReference type="Pfam" id="PF07690">
    <property type="entry name" value="MFS_1"/>
    <property type="match status" value="1"/>
</dbReference>
<dbReference type="AlphaFoldDB" id="A0A382VGW6"/>
<evidence type="ECO:0000259" key="2">
    <source>
        <dbReference type="PROSITE" id="PS50850"/>
    </source>
</evidence>
<dbReference type="InterPro" id="IPR011701">
    <property type="entry name" value="MFS"/>
</dbReference>
<dbReference type="InterPro" id="IPR050327">
    <property type="entry name" value="Proton-linked_MCT"/>
</dbReference>
<feature type="transmembrane region" description="Helical" evidence="1">
    <location>
        <begin position="217"/>
        <end position="235"/>
    </location>
</feature>
<feature type="non-terminal residue" evidence="3">
    <location>
        <position position="285"/>
    </location>
</feature>
<feature type="domain" description="Major facilitator superfamily (MFS) profile" evidence="2">
    <location>
        <begin position="1"/>
        <end position="285"/>
    </location>
</feature>
<dbReference type="SUPFAM" id="SSF103473">
    <property type="entry name" value="MFS general substrate transporter"/>
    <property type="match status" value="1"/>
</dbReference>
<feature type="non-terminal residue" evidence="3">
    <location>
        <position position="1"/>
    </location>
</feature>
<dbReference type="EMBL" id="UINC01151878">
    <property type="protein sequence ID" value="SVD45743.1"/>
    <property type="molecule type" value="Genomic_DNA"/>
</dbReference>
<protein>
    <recommendedName>
        <fullName evidence="2">Major facilitator superfamily (MFS) profile domain-containing protein</fullName>
    </recommendedName>
</protein>
<evidence type="ECO:0000256" key="1">
    <source>
        <dbReference type="SAM" id="Phobius"/>
    </source>
</evidence>
<dbReference type="GO" id="GO:0022857">
    <property type="term" value="F:transmembrane transporter activity"/>
    <property type="evidence" value="ECO:0007669"/>
    <property type="project" value="InterPro"/>
</dbReference>
<dbReference type="InterPro" id="IPR020846">
    <property type="entry name" value="MFS_dom"/>
</dbReference>
<dbReference type="PROSITE" id="PS50850">
    <property type="entry name" value="MFS"/>
    <property type="match status" value="1"/>
</dbReference>
<accession>A0A382VGW6</accession>
<proteinExistence type="predicted"/>
<dbReference type="PANTHER" id="PTHR11360">
    <property type="entry name" value="MONOCARBOXYLATE TRANSPORTER"/>
    <property type="match status" value="1"/>
</dbReference>
<feature type="transmembrane region" description="Helical" evidence="1">
    <location>
        <begin position="61"/>
        <end position="80"/>
    </location>
</feature>
<sequence>PCIIFVFTTPLMMLKLIYPAVEESLQISRTDVVAISSVKFATSAIVAFAAGFLIDRLGIKTVLYLCATVTGFGLIYFNFIDSKWTYWSAGIAMGFSSMPLLMATKTLVARWFNRRLGLAVGLTMSASSLAGIFFPILFAWMIETLGWQAATAWTSTGIFFIVMPVIYFVVRDNPTPEEIATEFEGQGTAGKIVRGGLVEAETDEKTPSVGDLFRKPAFCIIAFMMIAIGFVDQGFTQNLTPFLVNDLGFTLTKVAITLSLSFLFGLSSKLFFGWLFDRMSFKGLS</sequence>